<dbReference type="SUPFAM" id="SSF53167">
    <property type="entry name" value="Purine and uridine phosphorylases"/>
    <property type="match status" value="1"/>
</dbReference>
<dbReference type="EMBL" id="WNJL01000003">
    <property type="protein sequence ID" value="NDU41288.1"/>
    <property type="molecule type" value="Genomic_DNA"/>
</dbReference>
<dbReference type="NCBIfam" id="NF008383">
    <property type="entry name" value="PRK11178.1"/>
    <property type="match status" value="1"/>
</dbReference>
<gene>
    <name evidence="8" type="ORF">GL267_01140</name>
</gene>
<dbReference type="Pfam" id="PF01048">
    <property type="entry name" value="PNP_UDP_1"/>
    <property type="match status" value="1"/>
</dbReference>
<dbReference type="RefSeq" id="WP_163095700.1">
    <property type="nucleotide sequence ID" value="NZ_CP127523.1"/>
</dbReference>
<evidence type="ECO:0000259" key="7">
    <source>
        <dbReference type="Pfam" id="PF01048"/>
    </source>
</evidence>
<dbReference type="GO" id="GO:0004850">
    <property type="term" value="F:uridine phosphorylase activity"/>
    <property type="evidence" value="ECO:0007669"/>
    <property type="project" value="UniProtKB-EC"/>
</dbReference>
<comment type="caution">
    <text evidence="8">The sequence shown here is derived from an EMBL/GenBank/DDBJ whole genome shotgun (WGS) entry which is preliminary data.</text>
</comment>
<dbReference type="PANTHER" id="PTHR43691:SF11">
    <property type="entry name" value="FI09636P-RELATED"/>
    <property type="match status" value="1"/>
</dbReference>
<dbReference type="GO" id="GO:0009164">
    <property type="term" value="P:nucleoside catabolic process"/>
    <property type="evidence" value="ECO:0007669"/>
    <property type="project" value="UniProtKB-ARBA"/>
</dbReference>
<sequence>MTGVVGDMEAVQYHIGLSRAMLCGARYVFLPGDPDRVGPIASFLDRSMELVQHREYRSALGYVGNIPVLVMSTGIGAPSTGIAIEELARLGVTYFLRLGTTGAIQPHIALGDLIISEGAVRLEGTSGHYAPVEFPAVASLPLTQKVVEAALHHHFSYQTGICCSSDSFWPGQERYDSFSGYVQRRFQGSLEEWQHLGVLNFEMETSALFTIARTFGLHAASLCGVIAVRTQGESVREGVYAQVKERLARVARETVRRHAAWAGARCG</sequence>
<dbReference type="InterPro" id="IPR018016">
    <property type="entry name" value="Nucleoside_phosphorylase_CS"/>
</dbReference>
<evidence type="ECO:0000256" key="4">
    <source>
        <dbReference type="ARBA" id="ARBA00022676"/>
    </source>
</evidence>
<dbReference type="GO" id="GO:0005829">
    <property type="term" value="C:cytosol"/>
    <property type="evidence" value="ECO:0007669"/>
    <property type="project" value="TreeGrafter"/>
</dbReference>
<dbReference type="PANTHER" id="PTHR43691">
    <property type="entry name" value="URIDINE PHOSPHORYLASE"/>
    <property type="match status" value="1"/>
</dbReference>
<proteinExistence type="inferred from homology"/>
<evidence type="ECO:0000256" key="5">
    <source>
        <dbReference type="ARBA" id="ARBA00022679"/>
    </source>
</evidence>
<keyword evidence="4 8" id="KW-0328">Glycosyltransferase</keyword>
<dbReference type="EC" id="2.4.2.3" evidence="2"/>
<evidence type="ECO:0000256" key="1">
    <source>
        <dbReference type="ARBA" id="ARBA00010456"/>
    </source>
</evidence>
<protein>
    <recommendedName>
        <fullName evidence="3">Uridine phosphorylase</fullName>
        <ecNumber evidence="2">2.4.2.3</ecNumber>
    </recommendedName>
</protein>
<organism evidence="8">
    <name type="scientific">Acidithiobacillus ferrianus</name>
    <dbReference type="NCBI Taxonomy" id="2678518"/>
    <lineage>
        <taxon>Bacteria</taxon>
        <taxon>Pseudomonadati</taxon>
        <taxon>Pseudomonadota</taxon>
        <taxon>Acidithiobacillia</taxon>
        <taxon>Acidithiobacillales</taxon>
        <taxon>Acidithiobacillaceae</taxon>
        <taxon>Acidithiobacillus</taxon>
    </lineage>
</organism>
<dbReference type="InterPro" id="IPR000845">
    <property type="entry name" value="Nucleoside_phosphorylase_d"/>
</dbReference>
<name>A0A845UHU3_9PROT</name>
<reference evidence="8" key="1">
    <citation type="submission" date="2019-11" db="EMBL/GenBank/DDBJ databases">
        <title>Acidithiobacillus ferrianus sp. nov.: a facultatively anaerobic and extremely acidophilic chemolithoautotroph.</title>
        <authorList>
            <person name="Norris P.R."/>
            <person name="Falagan C."/>
            <person name="Moya-Beltran A."/>
            <person name="Castro M."/>
            <person name="Quatrini R."/>
            <person name="Johnson D.B."/>
        </authorList>
    </citation>
    <scope>NUCLEOTIDE SEQUENCE [LARGE SCALE GENOMIC DNA]</scope>
    <source>
        <strain evidence="8">MG</strain>
    </source>
</reference>
<evidence type="ECO:0000256" key="2">
    <source>
        <dbReference type="ARBA" id="ARBA00011888"/>
    </source>
</evidence>
<dbReference type="AlphaFoldDB" id="A0A845UHU3"/>
<evidence type="ECO:0000256" key="3">
    <source>
        <dbReference type="ARBA" id="ARBA00021980"/>
    </source>
</evidence>
<evidence type="ECO:0000313" key="8">
    <source>
        <dbReference type="EMBL" id="NDU41288.1"/>
    </source>
</evidence>
<accession>A0A845UHU3</accession>
<evidence type="ECO:0000256" key="6">
    <source>
        <dbReference type="ARBA" id="ARBA00048447"/>
    </source>
</evidence>
<comment type="catalytic activity">
    <reaction evidence="6">
        <text>uridine + phosphate = alpha-D-ribose 1-phosphate + uracil</text>
        <dbReference type="Rhea" id="RHEA:24388"/>
        <dbReference type="ChEBI" id="CHEBI:16704"/>
        <dbReference type="ChEBI" id="CHEBI:17568"/>
        <dbReference type="ChEBI" id="CHEBI:43474"/>
        <dbReference type="ChEBI" id="CHEBI:57720"/>
        <dbReference type="EC" id="2.4.2.3"/>
    </reaction>
</comment>
<dbReference type="CDD" id="cd17767">
    <property type="entry name" value="UP_EcUdp-like"/>
    <property type="match status" value="1"/>
</dbReference>
<dbReference type="PROSITE" id="PS01232">
    <property type="entry name" value="PNP_UDP_1"/>
    <property type="match status" value="1"/>
</dbReference>
<comment type="similarity">
    <text evidence="1">Belongs to the PNP/UDP phosphorylase family.</text>
</comment>
<feature type="domain" description="Nucleoside phosphorylase" evidence="7">
    <location>
        <begin position="27"/>
        <end position="255"/>
    </location>
</feature>
<dbReference type="Gene3D" id="3.40.50.1580">
    <property type="entry name" value="Nucleoside phosphorylase domain"/>
    <property type="match status" value="1"/>
</dbReference>
<dbReference type="InterPro" id="IPR035994">
    <property type="entry name" value="Nucleoside_phosphorylase_sf"/>
</dbReference>
<keyword evidence="5 8" id="KW-0808">Transferase</keyword>